<evidence type="ECO:0000256" key="5">
    <source>
        <dbReference type="ARBA" id="ARBA00040926"/>
    </source>
</evidence>
<comment type="function">
    <text evidence="8">PPIases accelerate the folding of proteins. It prefers amino acid residues with hydrophobic side chains like leucine and phenylalanine in the P1 position of the peptides substrates.</text>
</comment>
<dbReference type="InterPro" id="IPR023058">
    <property type="entry name" value="PPIase_PpiC_CS"/>
</dbReference>
<evidence type="ECO:0000313" key="10">
    <source>
        <dbReference type="EMBL" id="CUS42948.1"/>
    </source>
</evidence>
<dbReference type="InterPro" id="IPR000297">
    <property type="entry name" value="PPIase_PpiC"/>
</dbReference>
<evidence type="ECO:0000256" key="1">
    <source>
        <dbReference type="ARBA" id="ARBA00004496"/>
    </source>
</evidence>
<keyword evidence="4 10" id="KW-0413">Isomerase</keyword>
<dbReference type="SUPFAM" id="SSF54534">
    <property type="entry name" value="FKBP-like"/>
    <property type="match status" value="1"/>
</dbReference>
<evidence type="ECO:0000256" key="8">
    <source>
        <dbReference type="ARBA" id="ARBA00046231"/>
    </source>
</evidence>
<evidence type="ECO:0000256" key="7">
    <source>
        <dbReference type="ARBA" id="ARBA00043072"/>
    </source>
</evidence>
<evidence type="ECO:0000256" key="2">
    <source>
        <dbReference type="ARBA" id="ARBA00007656"/>
    </source>
</evidence>
<accession>A0A160TG92</accession>
<dbReference type="Gene3D" id="3.10.50.40">
    <property type="match status" value="1"/>
</dbReference>
<protein>
    <recommendedName>
        <fullName evidence="5">Peptidyl-prolyl cis-trans isomerase C</fullName>
    </recommendedName>
    <alternativeName>
        <fullName evidence="7">Parvulin</fullName>
    </alternativeName>
    <alternativeName>
        <fullName evidence="6">Rotamase C</fullName>
    </alternativeName>
</protein>
<dbReference type="PROSITE" id="PS50198">
    <property type="entry name" value="PPIC_PPIASE_2"/>
    <property type="match status" value="1"/>
</dbReference>
<evidence type="ECO:0000256" key="3">
    <source>
        <dbReference type="ARBA" id="ARBA00022490"/>
    </source>
</evidence>
<keyword evidence="3" id="KW-0963">Cytoplasm</keyword>
<dbReference type="EMBL" id="CZQC01000072">
    <property type="protein sequence ID" value="CUS42948.1"/>
    <property type="molecule type" value="Genomic_DNA"/>
</dbReference>
<dbReference type="PROSITE" id="PS01096">
    <property type="entry name" value="PPIC_PPIASE_1"/>
    <property type="match status" value="1"/>
</dbReference>
<reference evidence="10" key="1">
    <citation type="submission" date="2015-10" db="EMBL/GenBank/DDBJ databases">
        <authorList>
            <person name="Gilbert D.G."/>
        </authorList>
    </citation>
    <scope>NUCLEOTIDE SEQUENCE</scope>
</reference>
<dbReference type="GO" id="GO:0003755">
    <property type="term" value="F:peptidyl-prolyl cis-trans isomerase activity"/>
    <property type="evidence" value="ECO:0007669"/>
    <property type="project" value="InterPro"/>
</dbReference>
<proteinExistence type="inferred from homology"/>
<dbReference type="PANTHER" id="PTHR43629">
    <property type="entry name" value="PEPTIDYL-PROLYL CIS-TRANS ISOMERASE"/>
    <property type="match status" value="1"/>
</dbReference>
<dbReference type="InterPro" id="IPR046357">
    <property type="entry name" value="PPIase_dom_sf"/>
</dbReference>
<sequence>MARRACARHILVKTVDEANALLKRLKEGEDFDKLARKYSTCPSKKNGGSLGEFSRGDMVRAFDEAVFEGPVLKVQGPIKTRFGWHLIETIYRQ</sequence>
<name>A0A160TG92_9ZZZZ</name>
<evidence type="ECO:0000259" key="9">
    <source>
        <dbReference type="PROSITE" id="PS50198"/>
    </source>
</evidence>
<dbReference type="GO" id="GO:0005737">
    <property type="term" value="C:cytoplasm"/>
    <property type="evidence" value="ECO:0007669"/>
    <property type="project" value="UniProtKB-SubCell"/>
</dbReference>
<organism evidence="10">
    <name type="scientific">hydrothermal vent metagenome</name>
    <dbReference type="NCBI Taxonomy" id="652676"/>
    <lineage>
        <taxon>unclassified sequences</taxon>
        <taxon>metagenomes</taxon>
        <taxon>ecological metagenomes</taxon>
    </lineage>
</organism>
<comment type="subcellular location">
    <subcellularLocation>
        <location evidence="1">Cytoplasm</location>
    </subcellularLocation>
</comment>
<comment type="similarity">
    <text evidence="2">Belongs to the PpiC/parvulin rotamase family.</text>
</comment>
<gene>
    <name evidence="10" type="ORF">MGWOODY_Tha2822</name>
</gene>
<dbReference type="AlphaFoldDB" id="A0A160TG92"/>
<dbReference type="InterPro" id="IPR052204">
    <property type="entry name" value="PpiC/parvulin_rotamase"/>
</dbReference>
<evidence type="ECO:0000256" key="6">
    <source>
        <dbReference type="ARBA" id="ARBA00041926"/>
    </source>
</evidence>
<dbReference type="PANTHER" id="PTHR43629:SF3">
    <property type="entry name" value="PEPTIDYL-PROLYL CIS-TRANS ISOMERASE C"/>
    <property type="match status" value="1"/>
</dbReference>
<feature type="domain" description="PpiC" evidence="9">
    <location>
        <begin position="2"/>
        <end position="91"/>
    </location>
</feature>
<evidence type="ECO:0000256" key="4">
    <source>
        <dbReference type="ARBA" id="ARBA00023235"/>
    </source>
</evidence>
<dbReference type="Pfam" id="PF00639">
    <property type="entry name" value="Rotamase"/>
    <property type="match status" value="1"/>
</dbReference>